<name>A0A1D6K8T5_MAIZE</name>
<feature type="region of interest" description="Disordered" evidence="1">
    <location>
        <begin position="1"/>
        <end position="46"/>
    </location>
</feature>
<dbReference type="AlphaFoldDB" id="A0A1D6K8T5"/>
<dbReference type="EMBL" id="CM007647">
    <property type="protein sequence ID" value="ONL99935.1"/>
    <property type="molecule type" value="Genomic_DNA"/>
</dbReference>
<organism evidence="2">
    <name type="scientific">Zea mays</name>
    <name type="common">Maize</name>
    <dbReference type="NCBI Taxonomy" id="4577"/>
    <lineage>
        <taxon>Eukaryota</taxon>
        <taxon>Viridiplantae</taxon>
        <taxon>Streptophyta</taxon>
        <taxon>Embryophyta</taxon>
        <taxon>Tracheophyta</taxon>
        <taxon>Spermatophyta</taxon>
        <taxon>Magnoliopsida</taxon>
        <taxon>Liliopsida</taxon>
        <taxon>Poales</taxon>
        <taxon>Poaceae</taxon>
        <taxon>PACMAD clade</taxon>
        <taxon>Panicoideae</taxon>
        <taxon>Andropogonodae</taxon>
        <taxon>Andropogoneae</taxon>
        <taxon>Tripsacinae</taxon>
        <taxon>Zea</taxon>
    </lineage>
</organism>
<proteinExistence type="predicted"/>
<feature type="compositionally biased region" description="Polar residues" evidence="1">
    <location>
        <begin position="8"/>
        <end position="20"/>
    </location>
</feature>
<evidence type="ECO:0000256" key="1">
    <source>
        <dbReference type="SAM" id="MobiDB-lite"/>
    </source>
</evidence>
<sequence length="128" mass="13804">MPPLPGTLISTGARPSSSFNHGRRPLLPIAGQRPISSTSQLPVPSLSHEPLSSFSMASTWGSPLQPRLAGSPQGAGMLLPIHRATSCSLSMSCFVHRVFDENPKSMDSTCTTQIRSARLFDVYFTHLI</sequence>
<gene>
    <name evidence="2" type="ORF">ZEAMMB73_Zm00001d029986</name>
</gene>
<accession>A0A1D6K8T5</accession>
<protein>
    <submittedName>
        <fullName evidence="2">Uncharacterized protein</fullName>
    </submittedName>
</protein>
<reference evidence="2" key="1">
    <citation type="submission" date="2015-12" db="EMBL/GenBank/DDBJ databases">
        <title>Update maize B73 reference genome by single molecule sequencing technologies.</title>
        <authorList>
            <consortium name="Maize Genome Sequencing Project"/>
            <person name="Ware D."/>
        </authorList>
    </citation>
    <scope>NUCLEOTIDE SEQUENCE [LARGE SCALE GENOMIC DNA]</scope>
    <source>
        <tissue evidence="2">Seedling</tissue>
    </source>
</reference>
<evidence type="ECO:0000313" key="2">
    <source>
        <dbReference type="EMBL" id="ONL99935.1"/>
    </source>
</evidence>